<dbReference type="EMBL" id="JACAZF010000001">
    <property type="protein sequence ID" value="KAF7316216.1"/>
    <property type="molecule type" value="Genomic_DNA"/>
</dbReference>
<evidence type="ECO:0000313" key="3">
    <source>
        <dbReference type="Proteomes" id="UP000636479"/>
    </source>
</evidence>
<feature type="region of interest" description="Disordered" evidence="1">
    <location>
        <begin position="92"/>
        <end position="159"/>
    </location>
</feature>
<feature type="compositionally biased region" description="Polar residues" evidence="1">
    <location>
        <begin position="131"/>
        <end position="143"/>
    </location>
</feature>
<proteinExistence type="predicted"/>
<protein>
    <submittedName>
        <fullName evidence="2">Uncharacterized protein</fullName>
    </submittedName>
</protein>
<gene>
    <name evidence="2" type="ORF">MIND_00140000</name>
</gene>
<dbReference type="RefSeq" id="XP_037226239.1">
    <property type="nucleotide sequence ID" value="XM_037358329.1"/>
</dbReference>
<accession>A0A8H6WGT0</accession>
<dbReference type="Proteomes" id="UP000636479">
    <property type="component" value="Unassembled WGS sequence"/>
</dbReference>
<sequence>MPTIWPITRQQPPNWPARLLSKMPWQSRSSSHAPPSDGTTNRQPSFPIANTGTQRAATHLARTASHAPRASIFWSRFGAALRYRLHGLRPYSEERNTAPSSAEPSSKTAARTNEQDAEIIKNTTHLRRLPQRQTTPSRQSSGLEQALSGGFNDGSGVPGGDPAVCNDVSWLSTTTLVKDNHNNTSLATTLSRPMLGLQSALFGNDDKPDQPKGRQQAC</sequence>
<dbReference type="GeneID" id="59340845"/>
<feature type="region of interest" description="Disordered" evidence="1">
    <location>
        <begin position="199"/>
        <end position="218"/>
    </location>
</feature>
<feature type="compositionally biased region" description="Polar residues" evidence="1">
    <location>
        <begin position="24"/>
        <end position="49"/>
    </location>
</feature>
<comment type="caution">
    <text evidence="2">The sequence shown here is derived from an EMBL/GenBank/DDBJ whole genome shotgun (WGS) entry which is preliminary data.</text>
</comment>
<reference evidence="2" key="1">
    <citation type="submission" date="2020-05" db="EMBL/GenBank/DDBJ databases">
        <title>Mycena genomes resolve the evolution of fungal bioluminescence.</title>
        <authorList>
            <person name="Tsai I.J."/>
        </authorList>
    </citation>
    <scope>NUCLEOTIDE SEQUENCE</scope>
    <source>
        <strain evidence="2">171206Taipei</strain>
    </source>
</reference>
<organism evidence="2 3">
    <name type="scientific">Mycena indigotica</name>
    <dbReference type="NCBI Taxonomy" id="2126181"/>
    <lineage>
        <taxon>Eukaryota</taxon>
        <taxon>Fungi</taxon>
        <taxon>Dikarya</taxon>
        <taxon>Basidiomycota</taxon>
        <taxon>Agaricomycotina</taxon>
        <taxon>Agaricomycetes</taxon>
        <taxon>Agaricomycetidae</taxon>
        <taxon>Agaricales</taxon>
        <taxon>Marasmiineae</taxon>
        <taxon>Mycenaceae</taxon>
        <taxon>Mycena</taxon>
    </lineage>
</organism>
<keyword evidence="3" id="KW-1185">Reference proteome</keyword>
<feature type="region of interest" description="Disordered" evidence="1">
    <location>
        <begin position="23"/>
        <end position="49"/>
    </location>
</feature>
<name>A0A8H6WGT0_9AGAR</name>
<dbReference type="AlphaFoldDB" id="A0A8H6WGT0"/>
<evidence type="ECO:0000313" key="2">
    <source>
        <dbReference type="EMBL" id="KAF7316216.1"/>
    </source>
</evidence>
<feature type="compositionally biased region" description="Polar residues" evidence="1">
    <location>
        <begin position="97"/>
        <end position="112"/>
    </location>
</feature>
<evidence type="ECO:0000256" key="1">
    <source>
        <dbReference type="SAM" id="MobiDB-lite"/>
    </source>
</evidence>